<dbReference type="EMBL" id="JARO02006356">
    <property type="protein sequence ID" value="KPP65381.1"/>
    <property type="molecule type" value="Genomic_DNA"/>
</dbReference>
<dbReference type="STRING" id="113540.ENSSFOP00015018970"/>
<dbReference type="GO" id="GO:0051537">
    <property type="term" value="F:2 iron, 2 sulfur cluster binding"/>
    <property type="evidence" value="ECO:0007669"/>
    <property type="project" value="UniProtKB-KW"/>
</dbReference>
<evidence type="ECO:0000256" key="3">
    <source>
        <dbReference type="ARBA" id="ARBA00008169"/>
    </source>
</evidence>
<feature type="domain" description="Anamorsin C-terminal" evidence="12">
    <location>
        <begin position="294"/>
        <end position="327"/>
    </location>
</feature>
<dbReference type="GO" id="GO:0005737">
    <property type="term" value="C:cytoplasm"/>
    <property type="evidence" value="ECO:0007669"/>
    <property type="project" value="UniProtKB-SubCell"/>
</dbReference>
<keyword evidence="8" id="KW-0479">Metal-binding</keyword>
<feature type="non-terminal residue" evidence="14">
    <location>
        <position position="1"/>
    </location>
</feature>
<dbReference type="InterPro" id="IPR046408">
    <property type="entry name" value="CIAPIN1"/>
</dbReference>
<comment type="similarity">
    <text evidence="3">Belongs to the anamorsin family.</text>
</comment>
<keyword evidence="5" id="KW-0963">Cytoplasm</keyword>
<evidence type="ECO:0000256" key="7">
    <source>
        <dbReference type="ARBA" id="ARBA00022714"/>
    </source>
</evidence>
<dbReference type="Proteomes" id="UP000034805">
    <property type="component" value="Unassembled WGS sequence"/>
</dbReference>
<dbReference type="AlphaFoldDB" id="A0A0P7UCE9"/>
<evidence type="ECO:0000259" key="13">
    <source>
        <dbReference type="Pfam" id="PF20922"/>
    </source>
</evidence>
<dbReference type="FunFam" id="3.40.50.150:FF:000085">
    <property type="entry name" value="Anamorsin homolog"/>
    <property type="match status" value="1"/>
</dbReference>
<dbReference type="PANTHER" id="PTHR13273">
    <property type="entry name" value="ANAMORSIN"/>
    <property type="match status" value="1"/>
</dbReference>
<keyword evidence="9" id="KW-0408">Iron</keyword>
<protein>
    <submittedName>
        <fullName evidence="14">Anamorsin-B-like</fullName>
    </submittedName>
</protein>
<name>A0A0P7UCE9_SCLFO</name>
<gene>
    <name evidence="14" type="ORF">Z043_116210</name>
</gene>
<keyword evidence="7" id="KW-0001">2Fe-2S</keyword>
<comment type="caution">
    <text evidence="14">The sequence shown here is derived from an EMBL/GenBank/DDBJ whole genome shotgun (WGS) entry which is preliminary data.</text>
</comment>
<dbReference type="InterPro" id="IPR029063">
    <property type="entry name" value="SAM-dependent_MTases_sf"/>
</dbReference>
<dbReference type="Pfam" id="PF20922">
    <property type="entry name" value="Anamorsin_N"/>
    <property type="match status" value="1"/>
</dbReference>
<comment type="subcellular location">
    <subcellularLocation>
        <location evidence="2">Cytoplasm</location>
    </subcellularLocation>
</comment>
<dbReference type="GO" id="GO:0051539">
    <property type="term" value="F:4 iron, 4 sulfur cluster binding"/>
    <property type="evidence" value="ECO:0007669"/>
    <property type="project" value="UniProtKB-KW"/>
</dbReference>
<organism evidence="14 15">
    <name type="scientific">Scleropages formosus</name>
    <name type="common">Asian bonytongue</name>
    <name type="synonym">Osteoglossum formosum</name>
    <dbReference type="NCBI Taxonomy" id="113540"/>
    <lineage>
        <taxon>Eukaryota</taxon>
        <taxon>Metazoa</taxon>
        <taxon>Chordata</taxon>
        <taxon>Craniata</taxon>
        <taxon>Vertebrata</taxon>
        <taxon>Euteleostomi</taxon>
        <taxon>Actinopterygii</taxon>
        <taxon>Neopterygii</taxon>
        <taxon>Teleostei</taxon>
        <taxon>Osteoglossocephala</taxon>
        <taxon>Osteoglossomorpha</taxon>
        <taxon>Osteoglossiformes</taxon>
        <taxon>Osteoglossidae</taxon>
        <taxon>Scleropages</taxon>
    </lineage>
</organism>
<proteinExistence type="inferred from homology"/>
<dbReference type="GO" id="GO:0016226">
    <property type="term" value="P:iron-sulfur cluster assembly"/>
    <property type="evidence" value="ECO:0007669"/>
    <property type="project" value="InterPro"/>
</dbReference>
<evidence type="ECO:0000256" key="10">
    <source>
        <dbReference type="ARBA" id="ARBA00023014"/>
    </source>
</evidence>
<dbReference type="Pfam" id="PF05093">
    <property type="entry name" value="CIAPIN1"/>
    <property type="match status" value="2"/>
</dbReference>
<comment type="cofactor">
    <cofactor evidence="1">
        <name>[4Fe-4S] cluster</name>
        <dbReference type="ChEBI" id="CHEBI:49883"/>
    </cofactor>
</comment>
<reference evidence="14 15" key="1">
    <citation type="submission" date="2015-08" db="EMBL/GenBank/DDBJ databases">
        <title>The genome of the Asian arowana (Scleropages formosus).</title>
        <authorList>
            <person name="Tan M.H."/>
            <person name="Gan H.M."/>
            <person name="Croft L.J."/>
            <person name="Austin C.M."/>
        </authorList>
    </citation>
    <scope>NUCLEOTIDE SEQUENCE [LARGE SCALE GENOMIC DNA]</scope>
    <source>
        <strain evidence="14">Aro1</strain>
    </source>
</reference>
<dbReference type="PANTHER" id="PTHR13273:SF14">
    <property type="entry name" value="ANAMORSIN"/>
    <property type="match status" value="1"/>
</dbReference>
<evidence type="ECO:0000256" key="1">
    <source>
        <dbReference type="ARBA" id="ARBA00001966"/>
    </source>
</evidence>
<dbReference type="HAMAP" id="MF_03115">
    <property type="entry name" value="Anamorsin"/>
    <property type="match status" value="1"/>
</dbReference>
<evidence type="ECO:0000256" key="11">
    <source>
        <dbReference type="ARBA" id="ARBA00023128"/>
    </source>
</evidence>
<feature type="domain" description="Anamorsin N-terminal" evidence="13">
    <location>
        <begin position="33"/>
        <end position="193"/>
    </location>
</feature>
<keyword evidence="4" id="KW-0004">4Fe-4S</keyword>
<dbReference type="InterPro" id="IPR049011">
    <property type="entry name" value="Anamorsin_N_metazoan"/>
</dbReference>
<evidence type="ECO:0000313" key="15">
    <source>
        <dbReference type="Proteomes" id="UP000034805"/>
    </source>
</evidence>
<keyword evidence="10" id="KW-0411">Iron-sulfur</keyword>
<evidence type="ECO:0000256" key="4">
    <source>
        <dbReference type="ARBA" id="ARBA00022485"/>
    </source>
</evidence>
<evidence type="ECO:0000256" key="2">
    <source>
        <dbReference type="ARBA" id="ARBA00004496"/>
    </source>
</evidence>
<accession>A0A0P7UCE9</accession>
<sequence>CVSCWPYDLLTRVLGVYPCLPQAAMADLGFRPGDRVLLLWAHPSPPVALKELAQQLGGAVGNQDLVSLENAERLLLSPHSESIYDWVLSGLVPDSCLIHSSELLAELVRVTKPEGSVVLEEPVTGSDDGPLRTAAKLKSALKLSGLISVTEVNSGTLSSMATAVLQEATGFQGNTLIRVRMSAAKPSYELGSSSQLKLSSGQNVSKSEKPALDPTAAKMWTLSANDMDDKDVDLLDSDALLDAEDLRMPDTASLRAPSCGDSATNKKKACKNCTCGLAEELEQESQNVEKSSQPKSACGNCYLGDAFRCASCPYLGMPAFKPGEKIVLASMQLTDP</sequence>
<dbReference type="GO" id="GO:0046872">
    <property type="term" value="F:metal ion binding"/>
    <property type="evidence" value="ECO:0007669"/>
    <property type="project" value="UniProtKB-KW"/>
</dbReference>
<evidence type="ECO:0000256" key="6">
    <source>
        <dbReference type="ARBA" id="ARBA00022703"/>
    </source>
</evidence>
<evidence type="ECO:0000313" key="14">
    <source>
        <dbReference type="EMBL" id="KPP65381.1"/>
    </source>
</evidence>
<dbReference type="Gene3D" id="3.40.50.150">
    <property type="entry name" value="Vaccinia Virus protein VP39"/>
    <property type="match status" value="1"/>
</dbReference>
<evidence type="ECO:0000256" key="8">
    <source>
        <dbReference type="ARBA" id="ARBA00022723"/>
    </source>
</evidence>
<dbReference type="InterPro" id="IPR007785">
    <property type="entry name" value="Anamorsin"/>
</dbReference>
<keyword evidence="6" id="KW-0053">Apoptosis</keyword>
<evidence type="ECO:0000259" key="12">
    <source>
        <dbReference type="Pfam" id="PF05093"/>
    </source>
</evidence>
<dbReference type="GO" id="GO:0006915">
    <property type="term" value="P:apoptotic process"/>
    <property type="evidence" value="ECO:0007669"/>
    <property type="project" value="UniProtKB-KW"/>
</dbReference>
<evidence type="ECO:0000256" key="9">
    <source>
        <dbReference type="ARBA" id="ARBA00023004"/>
    </source>
</evidence>
<feature type="domain" description="Anamorsin C-terminal" evidence="12">
    <location>
        <begin position="255"/>
        <end position="291"/>
    </location>
</feature>
<keyword evidence="11" id="KW-0496">Mitochondrion</keyword>
<evidence type="ECO:0000256" key="5">
    <source>
        <dbReference type="ARBA" id="ARBA00022490"/>
    </source>
</evidence>